<proteinExistence type="predicted"/>
<dbReference type="AlphaFoldDB" id="A0AAD1NY70"/>
<dbReference type="Proteomes" id="UP000825379">
    <property type="component" value="Chromosome"/>
</dbReference>
<dbReference type="EMBL" id="AP024926">
    <property type="protein sequence ID" value="BCZ86755.1"/>
    <property type="molecule type" value="Genomic_DNA"/>
</dbReference>
<organism evidence="1 2">
    <name type="scientific">Thermus thermophilus</name>
    <dbReference type="NCBI Taxonomy" id="274"/>
    <lineage>
        <taxon>Bacteria</taxon>
        <taxon>Thermotogati</taxon>
        <taxon>Deinococcota</taxon>
        <taxon>Deinococci</taxon>
        <taxon>Thermales</taxon>
        <taxon>Thermaceae</taxon>
        <taxon>Thermus</taxon>
    </lineage>
</organism>
<reference evidence="1" key="1">
    <citation type="submission" date="2021-07" db="EMBL/GenBank/DDBJ databases">
        <title>Complete genome sequences of four Thermus thermophilus strains isolated from Arima Hot Spring in Japan.</title>
        <authorList>
            <person name="Tomariguchi N."/>
            <person name="Ueno Y."/>
            <person name="Miyazaki K."/>
        </authorList>
    </citation>
    <scope>NUCLEOTIDE SEQUENCE</scope>
    <source>
        <strain evidence="1">AA1-1</strain>
    </source>
</reference>
<name>A0AAD1NY70_THETH</name>
<sequence length="127" mass="14415">MEHDMLTTTEVAARLGITERRAQQLARELRARGFRLEEGRYGGFAWPAGLVELVREVREAGQGLEALSLDPRATPFRARPEPEALALEVGDALYTLWGVRRVLGTLARVPYPRWPGEWRDEFSREAV</sequence>
<protein>
    <submittedName>
        <fullName evidence="1">Uncharacterized protein</fullName>
    </submittedName>
</protein>
<gene>
    <name evidence="1" type="ORF">TthAA11_09370</name>
</gene>
<accession>A0AAD1NY70</accession>
<dbReference type="RefSeq" id="WP_223966574.1">
    <property type="nucleotide sequence ID" value="NZ_AP024926.1"/>
</dbReference>
<evidence type="ECO:0000313" key="2">
    <source>
        <dbReference type="Proteomes" id="UP000825379"/>
    </source>
</evidence>
<evidence type="ECO:0000313" key="1">
    <source>
        <dbReference type="EMBL" id="BCZ86755.1"/>
    </source>
</evidence>